<dbReference type="PROSITE" id="PS50082">
    <property type="entry name" value="WD_REPEATS_2"/>
    <property type="match status" value="1"/>
</dbReference>
<dbReference type="GO" id="GO:0030686">
    <property type="term" value="C:90S preribosome"/>
    <property type="evidence" value="ECO:0007669"/>
    <property type="project" value="TreeGrafter"/>
</dbReference>
<evidence type="ECO:0000313" key="12">
    <source>
        <dbReference type="Proteomes" id="UP000887566"/>
    </source>
</evidence>
<dbReference type="PANTHER" id="PTHR14085:SF3">
    <property type="entry name" value="WD REPEAT-CONTAINING PROTEIN 46"/>
    <property type="match status" value="1"/>
</dbReference>
<name>A0A914WJY4_9BILA</name>
<evidence type="ECO:0000256" key="2">
    <source>
        <dbReference type="ARBA" id="ARBA00022553"/>
    </source>
</evidence>
<evidence type="ECO:0000256" key="4">
    <source>
        <dbReference type="ARBA" id="ARBA00022737"/>
    </source>
</evidence>
<dbReference type="InterPro" id="IPR012952">
    <property type="entry name" value="BING4_C_dom"/>
</dbReference>
<evidence type="ECO:0000256" key="8">
    <source>
        <dbReference type="ARBA" id="ARBA00070552"/>
    </source>
</evidence>
<evidence type="ECO:0000256" key="1">
    <source>
        <dbReference type="ARBA" id="ARBA00004604"/>
    </source>
</evidence>
<keyword evidence="5" id="KW-0539">Nucleus</keyword>
<feature type="region of interest" description="Disordered" evidence="10">
    <location>
        <begin position="1"/>
        <end position="72"/>
    </location>
</feature>
<keyword evidence="12" id="KW-1185">Reference proteome</keyword>
<dbReference type="SUPFAM" id="SSF50978">
    <property type="entry name" value="WD40 repeat-like"/>
    <property type="match status" value="1"/>
</dbReference>
<feature type="domain" description="BING4 C-terminal" evidence="11">
    <location>
        <begin position="406"/>
        <end position="484"/>
    </location>
</feature>
<dbReference type="InterPro" id="IPR040315">
    <property type="entry name" value="WDR46/Utp7"/>
</dbReference>
<dbReference type="InterPro" id="IPR001680">
    <property type="entry name" value="WD40_rpt"/>
</dbReference>
<evidence type="ECO:0000313" key="13">
    <source>
        <dbReference type="WBParaSite" id="PSAMB.scaffold424size51804.g5725.t1"/>
    </source>
</evidence>
<dbReference type="InterPro" id="IPR036322">
    <property type="entry name" value="WD40_repeat_dom_sf"/>
</dbReference>
<evidence type="ECO:0000256" key="5">
    <source>
        <dbReference type="ARBA" id="ARBA00023242"/>
    </source>
</evidence>
<proteinExistence type="predicted"/>
<dbReference type="PROSITE" id="PS00678">
    <property type="entry name" value="WD_REPEATS_1"/>
    <property type="match status" value="1"/>
</dbReference>
<evidence type="ECO:0000256" key="7">
    <source>
        <dbReference type="ARBA" id="ARBA00064570"/>
    </source>
</evidence>
<sequence length="579" mass="65164">MKSAKPRYFTGGAANETGSVKKVEATRGESTSEGAISAIRPKDEATGAAPPFPQKKRPRSDPADDPFIGDAPISEEKLKKYDMGAKNLRPATAKTKLAQKKFERRKEKMLERCKQAARAEILLSEEQGFLEPENGELTHHVRQREIASAVDISSATKHFDLDLAKFGPYRVDYTRNGRHLLIGGKRGHVAAFDWMTKRLHCETNVMEGVRDVQWLHVETMFAVAQKKWTYIYDNAGVELHCLKQLNDIKRLEFLPYHFLLAAGSNTSYLHWLDVSIGKIVTSFPTKLGPLDVMTQNPSNAIIHCGHPNGVVTLWSPNVKEPLVRMLAHSSGIRGVAVDQTGTYMATTGMDRKLRIWDVRQFKQVHAYKLPLGLSHVTFSQRKVLACAVGNTVQIFKDAHVGLAEAPYLVHQCTGTVTDLRFSPFEDVLGVGHQNGFTSLIVPGAGEPNLDALEANPYQSKRQRREHEVKALLDKIQPELITLEADDIAKVNTEALEAELERKAKVLYLKPEKIDYTPRHRMKGKSSAAKKEHRKQGVFEKHRKVANQERREVEKEFFGQKKAEADKPKSVLDRFKRKDV</sequence>
<feature type="repeat" description="WD" evidence="9">
    <location>
        <begin position="325"/>
        <end position="366"/>
    </location>
</feature>
<dbReference type="FunFam" id="2.130.10.10:FF:000128">
    <property type="entry name" value="WD repeat domain 46"/>
    <property type="match status" value="1"/>
</dbReference>
<dbReference type="WBParaSite" id="PSAMB.scaffold424size51804.g5725.t1">
    <property type="protein sequence ID" value="PSAMB.scaffold424size51804.g5725.t1"/>
    <property type="gene ID" value="PSAMB.scaffold424size51804.g5725"/>
</dbReference>
<reference evidence="13" key="1">
    <citation type="submission" date="2022-11" db="UniProtKB">
        <authorList>
            <consortium name="WormBaseParasite"/>
        </authorList>
    </citation>
    <scope>IDENTIFICATION</scope>
</reference>
<dbReference type="GO" id="GO:0032040">
    <property type="term" value="C:small-subunit processome"/>
    <property type="evidence" value="ECO:0007669"/>
    <property type="project" value="TreeGrafter"/>
</dbReference>
<accession>A0A914WJY4</accession>
<evidence type="ECO:0000259" key="11">
    <source>
        <dbReference type="SMART" id="SM01033"/>
    </source>
</evidence>
<keyword evidence="4" id="KW-0677">Repeat</keyword>
<dbReference type="InterPro" id="IPR019775">
    <property type="entry name" value="WD40_repeat_CS"/>
</dbReference>
<dbReference type="GO" id="GO:0000462">
    <property type="term" value="P:maturation of SSU-rRNA from tricistronic rRNA transcript (SSU-rRNA, 5.8S rRNA, LSU-rRNA)"/>
    <property type="evidence" value="ECO:0007669"/>
    <property type="project" value="TreeGrafter"/>
</dbReference>
<keyword evidence="2" id="KW-0597">Phosphoprotein</keyword>
<dbReference type="PROSITE" id="PS50294">
    <property type="entry name" value="WD_REPEATS_REGION"/>
    <property type="match status" value="1"/>
</dbReference>
<evidence type="ECO:0000256" key="6">
    <source>
        <dbReference type="ARBA" id="ARBA00059061"/>
    </source>
</evidence>
<dbReference type="SMART" id="SM01033">
    <property type="entry name" value="BING4CT"/>
    <property type="match status" value="1"/>
</dbReference>
<comment type="subcellular location">
    <subcellularLocation>
        <location evidence="1">Nucleus</location>
        <location evidence="1">Nucleolus</location>
    </subcellularLocation>
</comment>
<feature type="region of interest" description="Disordered" evidence="10">
    <location>
        <begin position="518"/>
        <end position="579"/>
    </location>
</feature>
<comment type="function">
    <text evidence="6">Scaffold component of the nucleolar structure. Required for localization of DDX21 and NCL to the granular compartment of the nucleolus. Part of the small subunit (SSU) processome, first precursor of the small eukaryotic ribosomal subunit. During the assembly of the SSU processome in the nucleolus, many ribosome biogenesis factors, an RNA chaperone and ribosomal proteins associate with the nascent pre-rRNA and work in concert to generate RNA folding, modifications, rearrangements and cleavage as well as targeted degradation of pre-ribosomal RNA by the RNA exosome.</text>
</comment>
<organism evidence="12 13">
    <name type="scientific">Plectus sambesii</name>
    <dbReference type="NCBI Taxonomy" id="2011161"/>
    <lineage>
        <taxon>Eukaryota</taxon>
        <taxon>Metazoa</taxon>
        <taxon>Ecdysozoa</taxon>
        <taxon>Nematoda</taxon>
        <taxon>Chromadorea</taxon>
        <taxon>Plectida</taxon>
        <taxon>Plectina</taxon>
        <taxon>Plectoidea</taxon>
        <taxon>Plectidae</taxon>
        <taxon>Plectus</taxon>
    </lineage>
</organism>
<dbReference type="Proteomes" id="UP000887566">
    <property type="component" value="Unplaced"/>
</dbReference>
<dbReference type="AlphaFoldDB" id="A0A914WJY4"/>
<dbReference type="Pfam" id="PF00400">
    <property type="entry name" value="WD40"/>
    <property type="match status" value="1"/>
</dbReference>
<feature type="compositionally biased region" description="Basic and acidic residues" evidence="10">
    <location>
        <begin position="534"/>
        <end position="579"/>
    </location>
</feature>
<evidence type="ECO:0000256" key="3">
    <source>
        <dbReference type="ARBA" id="ARBA00022574"/>
    </source>
</evidence>
<protein>
    <recommendedName>
        <fullName evidence="8">WD repeat-containing protein 46</fullName>
    </recommendedName>
</protein>
<dbReference type="PANTHER" id="PTHR14085">
    <property type="entry name" value="WD-REPEAT PROTEIN BING4"/>
    <property type="match status" value="1"/>
</dbReference>
<evidence type="ECO:0000256" key="9">
    <source>
        <dbReference type="PROSITE-ProRule" id="PRU00221"/>
    </source>
</evidence>
<dbReference type="Pfam" id="PF08149">
    <property type="entry name" value="BING4CT"/>
    <property type="match status" value="1"/>
</dbReference>
<keyword evidence="3 9" id="KW-0853">WD repeat</keyword>
<comment type="subunit">
    <text evidence="7">Part of the small subunit (SSU) processome, composed of more than 70 proteins and the RNA chaperone small nucleolar RNA (snoRNA) U3. Interacts with DDX21, NCL, NOP2 and EBNA1BP2.</text>
</comment>
<dbReference type="SMART" id="SM00320">
    <property type="entry name" value="WD40"/>
    <property type="match status" value="5"/>
</dbReference>
<dbReference type="Gene3D" id="2.130.10.10">
    <property type="entry name" value="YVTN repeat-like/Quinoprotein amine dehydrogenase"/>
    <property type="match status" value="1"/>
</dbReference>
<evidence type="ECO:0000256" key="10">
    <source>
        <dbReference type="SAM" id="MobiDB-lite"/>
    </source>
</evidence>
<dbReference type="InterPro" id="IPR015943">
    <property type="entry name" value="WD40/YVTN_repeat-like_dom_sf"/>
</dbReference>